<dbReference type="GO" id="GO:0005789">
    <property type="term" value="C:endoplasmic reticulum membrane"/>
    <property type="evidence" value="ECO:0007669"/>
    <property type="project" value="UniProtKB-SubCell"/>
</dbReference>
<comment type="function">
    <text evidence="13">Catalyzes the third of the four reactions of the long-chain fatty acids elongation cycle. This endoplasmic reticulum-bound enzymatic process, allows the addition of two carbons to the chain of long- and very long-chain fatty acids/VLCFAs per cycle. This enzyme catalyzes the dehydration of the 3-hydroxyacyl-CoA intermediate into trans-2,3-enoyl-CoA, within each cycle of fatty acid elongation. Thereby, it participates to the production of VLCFAs of different chain lengths that are involved in multiple biological processes as precursors of membrane lipids and lipid mediators.</text>
</comment>
<evidence type="ECO:0000313" key="14">
    <source>
        <dbReference type="EnsemblPlants" id="TuG1812G0600000169.01.T01"/>
    </source>
</evidence>
<evidence type="ECO:0000256" key="1">
    <source>
        <dbReference type="ARBA" id="ARBA00004141"/>
    </source>
</evidence>
<dbReference type="Proteomes" id="UP000015106">
    <property type="component" value="Chromosome 6"/>
</dbReference>
<name>A0A8R7UNS2_TRIUA</name>
<dbReference type="Pfam" id="PF04387">
    <property type="entry name" value="PTPLA"/>
    <property type="match status" value="1"/>
</dbReference>
<keyword evidence="6" id="KW-0812">Transmembrane</keyword>
<evidence type="ECO:0000256" key="4">
    <source>
        <dbReference type="ARBA" id="ARBA00013122"/>
    </source>
</evidence>
<keyword evidence="13" id="KW-0256">Endoplasmic reticulum</keyword>
<dbReference type="InterPro" id="IPR007482">
    <property type="entry name" value="Tyr_Pase-like_PTPLA"/>
</dbReference>
<protein>
    <recommendedName>
        <fullName evidence="4 13">Very-long-chain (3R)-3-hydroxyacyl-CoA dehydratase</fullName>
        <ecNumber evidence="4 13">4.2.1.134</ecNumber>
    </recommendedName>
</protein>
<keyword evidence="7 13" id="KW-0276">Fatty acid metabolism</keyword>
<evidence type="ECO:0000256" key="7">
    <source>
        <dbReference type="ARBA" id="ARBA00022832"/>
    </source>
</evidence>
<dbReference type="EnsemblPlants" id="TuG1812G0600000169.01.T01">
    <property type="protein sequence ID" value="TuG1812G0600000169.01.T01"/>
    <property type="gene ID" value="TuG1812G0600000169.01"/>
</dbReference>
<organism evidence="14 15">
    <name type="scientific">Triticum urartu</name>
    <name type="common">Red wild einkorn</name>
    <name type="synonym">Crithodium urartu</name>
    <dbReference type="NCBI Taxonomy" id="4572"/>
    <lineage>
        <taxon>Eukaryota</taxon>
        <taxon>Viridiplantae</taxon>
        <taxon>Streptophyta</taxon>
        <taxon>Embryophyta</taxon>
        <taxon>Tracheophyta</taxon>
        <taxon>Spermatophyta</taxon>
        <taxon>Magnoliopsida</taxon>
        <taxon>Liliopsida</taxon>
        <taxon>Poales</taxon>
        <taxon>Poaceae</taxon>
        <taxon>BOP clade</taxon>
        <taxon>Pooideae</taxon>
        <taxon>Triticodae</taxon>
        <taxon>Triticeae</taxon>
        <taxon>Triticinae</taxon>
        <taxon>Triticum</taxon>
    </lineage>
</organism>
<dbReference type="AlphaFoldDB" id="A0A8R7UNS2"/>
<evidence type="ECO:0000256" key="3">
    <source>
        <dbReference type="ARBA" id="ARBA00007811"/>
    </source>
</evidence>
<keyword evidence="10 13" id="KW-0472">Membrane</keyword>
<dbReference type="PANTHER" id="PTHR11035:SF36">
    <property type="entry name" value="VERY-LONG-CHAIN (3R)-3-HYDROXYACYL-COA DEHYDRATASE"/>
    <property type="match status" value="1"/>
</dbReference>
<keyword evidence="5 13" id="KW-0444">Lipid biosynthesis</keyword>
<accession>A0A8R7UNS2</accession>
<dbReference type="GO" id="GO:0030497">
    <property type="term" value="P:fatty acid elongation"/>
    <property type="evidence" value="ECO:0007669"/>
    <property type="project" value="TreeGrafter"/>
</dbReference>
<comment type="subcellular location">
    <subcellularLocation>
        <location evidence="13">Endoplasmic reticulum membrane</location>
        <topology evidence="13">Multi-pass membrane protein</topology>
    </subcellularLocation>
    <subcellularLocation>
        <location evidence="1">Membrane</location>
        <topology evidence="1">Multi-pass membrane protein</topology>
    </subcellularLocation>
</comment>
<dbReference type="EC" id="4.2.1.134" evidence="4 13"/>
<evidence type="ECO:0000256" key="13">
    <source>
        <dbReference type="RuleBase" id="RU363109"/>
    </source>
</evidence>
<evidence type="ECO:0000256" key="9">
    <source>
        <dbReference type="ARBA" id="ARBA00023098"/>
    </source>
</evidence>
<comment type="catalytic activity">
    <reaction evidence="13">
        <text>a very-long-chain (3R)-3-hydroxyacyl-CoA = a very-long-chain (2E)-enoyl-CoA + H2O</text>
        <dbReference type="Rhea" id="RHEA:45812"/>
        <dbReference type="ChEBI" id="CHEBI:15377"/>
        <dbReference type="ChEBI" id="CHEBI:83728"/>
        <dbReference type="ChEBI" id="CHEBI:85440"/>
        <dbReference type="EC" id="4.2.1.134"/>
    </reaction>
</comment>
<keyword evidence="15" id="KW-1185">Reference proteome</keyword>
<keyword evidence="8" id="KW-1133">Transmembrane helix</keyword>
<comment type="similarity">
    <text evidence="3 13">Belongs to the very long-chain fatty acids dehydratase HACD family.</text>
</comment>
<reference evidence="15" key="1">
    <citation type="journal article" date="2013" name="Nature">
        <title>Draft genome of the wheat A-genome progenitor Triticum urartu.</title>
        <authorList>
            <person name="Ling H.Q."/>
            <person name="Zhao S."/>
            <person name="Liu D."/>
            <person name="Wang J."/>
            <person name="Sun H."/>
            <person name="Zhang C."/>
            <person name="Fan H."/>
            <person name="Li D."/>
            <person name="Dong L."/>
            <person name="Tao Y."/>
            <person name="Gao C."/>
            <person name="Wu H."/>
            <person name="Li Y."/>
            <person name="Cui Y."/>
            <person name="Guo X."/>
            <person name="Zheng S."/>
            <person name="Wang B."/>
            <person name="Yu K."/>
            <person name="Liang Q."/>
            <person name="Yang W."/>
            <person name="Lou X."/>
            <person name="Chen J."/>
            <person name="Feng M."/>
            <person name="Jian J."/>
            <person name="Zhang X."/>
            <person name="Luo G."/>
            <person name="Jiang Y."/>
            <person name="Liu J."/>
            <person name="Wang Z."/>
            <person name="Sha Y."/>
            <person name="Zhang B."/>
            <person name="Wu H."/>
            <person name="Tang D."/>
            <person name="Shen Q."/>
            <person name="Xue P."/>
            <person name="Zou S."/>
            <person name="Wang X."/>
            <person name="Liu X."/>
            <person name="Wang F."/>
            <person name="Yang Y."/>
            <person name="An X."/>
            <person name="Dong Z."/>
            <person name="Zhang K."/>
            <person name="Zhang X."/>
            <person name="Luo M.C."/>
            <person name="Dvorak J."/>
            <person name="Tong Y."/>
            <person name="Wang J."/>
            <person name="Yang H."/>
            <person name="Li Z."/>
            <person name="Wang D."/>
            <person name="Zhang A."/>
            <person name="Wang J."/>
        </authorList>
    </citation>
    <scope>NUCLEOTIDE SEQUENCE</scope>
    <source>
        <strain evidence="15">cv. G1812</strain>
    </source>
</reference>
<dbReference type="GO" id="GO:0030148">
    <property type="term" value="P:sphingolipid biosynthetic process"/>
    <property type="evidence" value="ECO:0007669"/>
    <property type="project" value="TreeGrafter"/>
</dbReference>
<evidence type="ECO:0000256" key="6">
    <source>
        <dbReference type="ARBA" id="ARBA00022692"/>
    </source>
</evidence>
<evidence type="ECO:0000256" key="11">
    <source>
        <dbReference type="ARBA" id="ARBA00023160"/>
    </source>
</evidence>
<comment type="pathway">
    <text evidence="2 13">Lipid metabolism; fatty acid biosynthesis.</text>
</comment>
<evidence type="ECO:0000256" key="2">
    <source>
        <dbReference type="ARBA" id="ARBA00005194"/>
    </source>
</evidence>
<reference evidence="14" key="2">
    <citation type="submission" date="2018-03" db="EMBL/GenBank/DDBJ databases">
        <title>The Triticum urartu genome reveals the dynamic nature of wheat genome evolution.</title>
        <authorList>
            <person name="Ling H."/>
            <person name="Ma B."/>
            <person name="Shi X."/>
            <person name="Liu H."/>
            <person name="Dong L."/>
            <person name="Sun H."/>
            <person name="Cao Y."/>
            <person name="Gao Q."/>
            <person name="Zheng S."/>
            <person name="Li Y."/>
            <person name="Yu Y."/>
            <person name="Du H."/>
            <person name="Qi M."/>
            <person name="Li Y."/>
            <person name="Yu H."/>
            <person name="Cui Y."/>
            <person name="Wang N."/>
            <person name="Chen C."/>
            <person name="Wu H."/>
            <person name="Zhao Y."/>
            <person name="Zhang J."/>
            <person name="Li Y."/>
            <person name="Zhou W."/>
            <person name="Zhang B."/>
            <person name="Hu W."/>
            <person name="Eijk M."/>
            <person name="Tang J."/>
            <person name="Witsenboer H."/>
            <person name="Zhao S."/>
            <person name="Li Z."/>
            <person name="Zhang A."/>
            <person name="Wang D."/>
            <person name="Liang C."/>
        </authorList>
    </citation>
    <scope>NUCLEOTIDE SEQUENCE [LARGE SCALE GENOMIC DNA]</scope>
    <source>
        <strain evidence="14">cv. G1812</strain>
    </source>
</reference>
<reference evidence="14" key="3">
    <citation type="submission" date="2022-06" db="UniProtKB">
        <authorList>
            <consortium name="EnsemblPlants"/>
        </authorList>
    </citation>
    <scope>IDENTIFICATION</scope>
</reference>
<evidence type="ECO:0000313" key="15">
    <source>
        <dbReference type="Proteomes" id="UP000015106"/>
    </source>
</evidence>
<dbReference type="GO" id="GO:0102158">
    <property type="term" value="F:very-long-chain (3R)-3-hydroxyacyl-CoA dehydratase activity"/>
    <property type="evidence" value="ECO:0007669"/>
    <property type="project" value="UniProtKB-EC"/>
</dbReference>
<keyword evidence="12 13" id="KW-0456">Lyase</keyword>
<dbReference type="PANTHER" id="PTHR11035">
    <property type="entry name" value="VERY-LONG-CHAIN (3R)-3-HYDROXYACYL-COA DEHYDRATASE"/>
    <property type="match status" value="1"/>
</dbReference>
<dbReference type="Gramene" id="TuG1812G0600000169.01.T01">
    <property type="protein sequence ID" value="TuG1812G0600000169.01.T01"/>
    <property type="gene ID" value="TuG1812G0600000169.01"/>
</dbReference>
<sequence>VGTRGVGLEILHGLIGLVRSQLPATPRKIRSCLFVIWGILWSFSETRIHILVSSLVIRWDNTEVCTIHQ</sequence>
<keyword evidence="9 13" id="KW-0443">Lipid metabolism</keyword>
<evidence type="ECO:0000256" key="12">
    <source>
        <dbReference type="ARBA" id="ARBA00023239"/>
    </source>
</evidence>
<evidence type="ECO:0000256" key="5">
    <source>
        <dbReference type="ARBA" id="ARBA00022516"/>
    </source>
</evidence>
<proteinExistence type="inferred from homology"/>
<evidence type="ECO:0000256" key="8">
    <source>
        <dbReference type="ARBA" id="ARBA00022989"/>
    </source>
</evidence>
<dbReference type="GO" id="GO:0042761">
    <property type="term" value="P:very long-chain fatty acid biosynthetic process"/>
    <property type="evidence" value="ECO:0007669"/>
    <property type="project" value="TreeGrafter"/>
</dbReference>
<keyword evidence="11 13" id="KW-0275">Fatty acid biosynthesis</keyword>
<evidence type="ECO:0000256" key="10">
    <source>
        <dbReference type="ARBA" id="ARBA00023136"/>
    </source>
</evidence>